<sequence>MKWEEIRKQYPNTFIKFEIVDSHMEEDKEIVDEIALIKTIKDGKEAMLEHLKCKTGQYIYNTAKDRVEIQMIKYIGIRGKI</sequence>
<organism evidence="1 2">
    <name type="scientific">Clostridium folliculivorans</name>
    <dbReference type="NCBI Taxonomy" id="2886038"/>
    <lineage>
        <taxon>Bacteria</taxon>
        <taxon>Bacillati</taxon>
        <taxon>Bacillota</taxon>
        <taxon>Clostridia</taxon>
        <taxon>Eubacteriales</taxon>
        <taxon>Clostridiaceae</taxon>
        <taxon>Clostridium</taxon>
    </lineage>
</organism>
<dbReference type="RefSeq" id="WP_261851383.1">
    <property type="nucleotide sequence ID" value="NZ_BQXY01000001.1"/>
</dbReference>
<evidence type="ECO:0000313" key="1">
    <source>
        <dbReference type="EMBL" id="GKU24376.1"/>
    </source>
</evidence>
<accession>A0A9W6D9X9</accession>
<reference evidence="1" key="1">
    <citation type="journal article" date="2023" name="Int. J. Syst. Evol. Microbiol.">
        <title>&lt;i&gt;Clostridium folliculivorans&lt;/i&gt; sp. nov., isolated from soil samples of an organic paddy in Japan.</title>
        <authorList>
            <person name="Tazawa J."/>
            <person name="Kobayashi H."/>
            <person name="Tanizawa Y."/>
            <person name="Uchino A."/>
            <person name="Tanaka F."/>
            <person name="Urashima Y."/>
            <person name="Miura S."/>
            <person name="Sakamoto M."/>
            <person name="Ohkuma M."/>
            <person name="Tohno M."/>
        </authorList>
    </citation>
    <scope>NUCLEOTIDE SEQUENCE</scope>
    <source>
        <strain evidence="1">D1-1</strain>
    </source>
</reference>
<comment type="caution">
    <text evidence="1">The sequence shown here is derived from an EMBL/GenBank/DDBJ whole genome shotgun (WGS) entry which is preliminary data.</text>
</comment>
<evidence type="ECO:0000313" key="2">
    <source>
        <dbReference type="Proteomes" id="UP001057868"/>
    </source>
</evidence>
<proteinExistence type="predicted"/>
<dbReference type="Proteomes" id="UP001057868">
    <property type="component" value="Unassembled WGS sequence"/>
</dbReference>
<keyword evidence="2" id="KW-1185">Reference proteome</keyword>
<dbReference type="AlphaFoldDB" id="A0A9W6D9X9"/>
<dbReference type="EMBL" id="BQXY01000001">
    <property type="protein sequence ID" value="GKU24376.1"/>
    <property type="molecule type" value="Genomic_DNA"/>
</dbReference>
<protein>
    <submittedName>
        <fullName evidence="1">Uncharacterized protein</fullName>
    </submittedName>
</protein>
<gene>
    <name evidence="1" type="ORF">CFOLD11_12020</name>
</gene>
<name>A0A9W6D9X9_9CLOT</name>